<evidence type="ECO:0000259" key="1">
    <source>
        <dbReference type="PROSITE" id="PS50042"/>
    </source>
</evidence>
<dbReference type="SMART" id="SM00100">
    <property type="entry name" value="cNMP"/>
    <property type="match status" value="1"/>
</dbReference>
<evidence type="ECO:0000313" key="3">
    <source>
        <dbReference type="Proteomes" id="UP000000450"/>
    </source>
</evidence>
<dbReference type="InterPro" id="IPR050397">
    <property type="entry name" value="Env_Response_Regulators"/>
</dbReference>
<dbReference type="Proteomes" id="UP000000450">
    <property type="component" value="Chromosome"/>
</dbReference>
<dbReference type="PROSITE" id="PS50042">
    <property type="entry name" value="CNMP_BINDING_3"/>
    <property type="match status" value="1"/>
</dbReference>
<dbReference type="GO" id="GO:0003700">
    <property type="term" value="F:DNA-binding transcription factor activity"/>
    <property type="evidence" value="ECO:0007669"/>
    <property type="project" value="TreeGrafter"/>
</dbReference>
<gene>
    <name evidence="2" type="ordered locus">Dtpsy_3494</name>
</gene>
<sequence>MTEARYRSRPMNAITAPSSKVDLSGLIQAITHATADDSMNNVLTAEQWDWLSAYLLPISIPSGQVLFAKGTNDRTLYLVESGSLSVHFEDEKQRLRLAIVGPGSMVGEGAFFSHQPRSATVQAGAPSKLWSLPALRFTELCNRQPAVALHLAMAAGAVLAKRLGNRRRRIAAT</sequence>
<feature type="domain" description="Cyclic nucleotide-binding" evidence="1">
    <location>
        <begin position="39"/>
        <end position="140"/>
    </location>
</feature>
<dbReference type="SUPFAM" id="SSF51206">
    <property type="entry name" value="cAMP-binding domain-like"/>
    <property type="match status" value="1"/>
</dbReference>
<evidence type="ECO:0000313" key="2">
    <source>
        <dbReference type="EMBL" id="ACM34919.1"/>
    </source>
</evidence>
<organism evidence="2 3">
    <name type="scientific">Acidovorax ebreus (strain TPSY)</name>
    <name type="common">Diaphorobacter sp. (strain TPSY)</name>
    <dbReference type="NCBI Taxonomy" id="535289"/>
    <lineage>
        <taxon>Bacteria</taxon>
        <taxon>Pseudomonadati</taxon>
        <taxon>Pseudomonadota</taxon>
        <taxon>Betaproteobacteria</taxon>
        <taxon>Burkholderiales</taxon>
        <taxon>Comamonadaceae</taxon>
        <taxon>Diaphorobacter</taxon>
    </lineage>
</organism>
<accession>A0A9J9QBA6</accession>
<reference evidence="2 3" key="1">
    <citation type="journal article" date="2010" name="J. Bacteriol.">
        <title>Completed genome sequence of the anaerobic iron-oxidizing bacterium Acidovorax ebreus strain TPSY.</title>
        <authorList>
            <person name="Byrne-Bailey K.G."/>
            <person name="Weber K.A."/>
            <person name="Chair A.H."/>
            <person name="Bose S."/>
            <person name="Knox T."/>
            <person name="Spanbauer T.L."/>
            <person name="Chertkov O."/>
            <person name="Coates J.D."/>
        </authorList>
    </citation>
    <scope>NUCLEOTIDE SEQUENCE [LARGE SCALE GENOMIC DNA]</scope>
    <source>
        <strain evidence="2 3">TPSY</strain>
    </source>
</reference>
<dbReference type="Gene3D" id="2.60.120.10">
    <property type="entry name" value="Jelly Rolls"/>
    <property type="match status" value="1"/>
</dbReference>
<dbReference type="KEGG" id="dia:Dtpsy_3494"/>
<protein>
    <submittedName>
        <fullName evidence="2">Cyclic nucleotide-binding protein</fullName>
    </submittedName>
</protein>
<dbReference type="InterPro" id="IPR018490">
    <property type="entry name" value="cNMP-bd_dom_sf"/>
</dbReference>
<dbReference type="PANTHER" id="PTHR24567">
    <property type="entry name" value="CRP FAMILY TRANSCRIPTIONAL REGULATORY PROTEIN"/>
    <property type="match status" value="1"/>
</dbReference>
<name>A0A9J9QBA6_ACIET</name>
<dbReference type="PANTHER" id="PTHR24567:SF74">
    <property type="entry name" value="HTH-TYPE TRANSCRIPTIONAL REGULATOR ARCR"/>
    <property type="match status" value="1"/>
</dbReference>
<dbReference type="AlphaFoldDB" id="A0A9J9QBA6"/>
<dbReference type="GO" id="GO:0005829">
    <property type="term" value="C:cytosol"/>
    <property type="evidence" value="ECO:0007669"/>
    <property type="project" value="TreeGrafter"/>
</dbReference>
<dbReference type="InterPro" id="IPR000595">
    <property type="entry name" value="cNMP-bd_dom"/>
</dbReference>
<dbReference type="Pfam" id="PF00027">
    <property type="entry name" value="cNMP_binding"/>
    <property type="match status" value="1"/>
</dbReference>
<keyword evidence="3" id="KW-1185">Reference proteome</keyword>
<dbReference type="EMBL" id="CP001392">
    <property type="protein sequence ID" value="ACM34919.1"/>
    <property type="molecule type" value="Genomic_DNA"/>
</dbReference>
<dbReference type="CDD" id="cd00038">
    <property type="entry name" value="CAP_ED"/>
    <property type="match status" value="1"/>
</dbReference>
<proteinExistence type="predicted"/>
<dbReference type="InterPro" id="IPR014710">
    <property type="entry name" value="RmlC-like_jellyroll"/>
</dbReference>